<feature type="transmembrane region" description="Helical" evidence="10">
    <location>
        <begin position="12"/>
        <end position="30"/>
    </location>
</feature>
<dbReference type="Pfam" id="PF00512">
    <property type="entry name" value="HisKA"/>
    <property type="match status" value="1"/>
</dbReference>
<dbReference type="EC" id="2.7.13.3" evidence="3"/>
<evidence type="ECO:0000256" key="5">
    <source>
        <dbReference type="ARBA" id="ARBA00022679"/>
    </source>
</evidence>
<accession>A0ABT4UGG7</accession>
<name>A0ABT4UGG7_9BACT</name>
<dbReference type="SMART" id="SM00387">
    <property type="entry name" value="HATPase_c"/>
    <property type="match status" value="1"/>
</dbReference>
<evidence type="ECO:0000313" key="14">
    <source>
        <dbReference type="Proteomes" id="UP001210231"/>
    </source>
</evidence>
<dbReference type="InterPro" id="IPR004358">
    <property type="entry name" value="Sig_transdc_His_kin-like_C"/>
</dbReference>
<dbReference type="InterPro" id="IPR003594">
    <property type="entry name" value="HATPase_dom"/>
</dbReference>
<dbReference type="RefSeq" id="WP_407030254.1">
    <property type="nucleotide sequence ID" value="NZ_JAQGEF010000003.1"/>
</dbReference>
<feature type="transmembrane region" description="Helical" evidence="10">
    <location>
        <begin position="335"/>
        <end position="352"/>
    </location>
</feature>
<keyword evidence="5" id="KW-0808">Transferase</keyword>
<feature type="transmembrane region" description="Helical" evidence="10">
    <location>
        <begin position="776"/>
        <end position="800"/>
    </location>
</feature>
<organism evidence="13 14">
    <name type="scientific">Polluticaenibacter yanchengensis</name>
    <dbReference type="NCBI Taxonomy" id="3014562"/>
    <lineage>
        <taxon>Bacteria</taxon>
        <taxon>Pseudomonadati</taxon>
        <taxon>Bacteroidota</taxon>
        <taxon>Chitinophagia</taxon>
        <taxon>Chitinophagales</taxon>
        <taxon>Chitinophagaceae</taxon>
        <taxon>Polluticaenibacter</taxon>
    </lineage>
</organism>
<dbReference type="PANTHER" id="PTHR43065:SF10">
    <property type="entry name" value="PEROXIDE STRESS-ACTIVATED HISTIDINE KINASE MAK3"/>
    <property type="match status" value="1"/>
</dbReference>
<keyword evidence="6" id="KW-0547">Nucleotide-binding</keyword>
<dbReference type="InterPro" id="IPR003660">
    <property type="entry name" value="HAMP_dom"/>
</dbReference>
<dbReference type="PANTHER" id="PTHR43065">
    <property type="entry name" value="SENSOR HISTIDINE KINASE"/>
    <property type="match status" value="1"/>
</dbReference>
<evidence type="ECO:0000259" key="11">
    <source>
        <dbReference type="PROSITE" id="PS50109"/>
    </source>
</evidence>
<dbReference type="InterPro" id="IPR005467">
    <property type="entry name" value="His_kinase_dom"/>
</dbReference>
<dbReference type="Gene3D" id="1.10.287.130">
    <property type="match status" value="1"/>
</dbReference>
<dbReference type="SMART" id="SM00388">
    <property type="entry name" value="HisKA"/>
    <property type="match status" value="1"/>
</dbReference>
<feature type="domain" description="HAMP" evidence="12">
    <location>
        <begin position="971"/>
        <end position="1023"/>
    </location>
</feature>
<keyword evidence="8" id="KW-0067">ATP-binding</keyword>
<feature type="transmembrane region" description="Helical" evidence="10">
    <location>
        <begin position="381"/>
        <end position="401"/>
    </location>
</feature>
<protein>
    <recommendedName>
        <fullName evidence="3">histidine kinase</fullName>
        <ecNumber evidence="3">2.7.13.3</ecNumber>
    </recommendedName>
</protein>
<dbReference type="Pfam" id="PF02518">
    <property type="entry name" value="HATPase_c"/>
    <property type="match status" value="1"/>
</dbReference>
<evidence type="ECO:0000256" key="3">
    <source>
        <dbReference type="ARBA" id="ARBA00012438"/>
    </source>
</evidence>
<evidence type="ECO:0000313" key="13">
    <source>
        <dbReference type="EMBL" id="MDA3613924.1"/>
    </source>
</evidence>
<dbReference type="InterPro" id="IPR003661">
    <property type="entry name" value="HisK_dim/P_dom"/>
</dbReference>
<dbReference type="SUPFAM" id="SSF55874">
    <property type="entry name" value="ATPase domain of HSP90 chaperone/DNA topoisomerase II/histidine kinase"/>
    <property type="match status" value="1"/>
</dbReference>
<dbReference type="EMBL" id="JAQGEF010000003">
    <property type="protein sequence ID" value="MDA3613924.1"/>
    <property type="molecule type" value="Genomic_DNA"/>
</dbReference>
<dbReference type="PROSITE" id="PS50885">
    <property type="entry name" value="HAMP"/>
    <property type="match status" value="1"/>
</dbReference>
<reference evidence="13 14" key="1">
    <citation type="submission" date="2022-12" db="EMBL/GenBank/DDBJ databases">
        <title>Chitinophagaceae gen. sp. nov., a new member of the family Chitinophagaceae, isolated from soil in a chemical factory.</title>
        <authorList>
            <person name="Ke Z."/>
        </authorList>
    </citation>
    <scope>NUCLEOTIDE SEQUENCE [LARGE SCALE GENOMIC DNA]</scope>
    <source>
        <strain evidence="13 14">LY-5</strain>
    </source>
</reference>
<dbReference type="CDD" id="cd00082">
    <property type="entry name" value="HisKA"/>
    <property type="match status" value="1"/>
</dbReference>
<dbReference type="InterPro" id="IPR036097">
    <property type="entry name" value="HisK_dim/P_sf"/>
</dbReference>
<feature type="transmembrane region" description="Helical" evidence="10">
    <location>
        <begin position="734"/>
        <end position="755"/>
    </location>
</feature>
<comment type="catalytic activity">
    <reaction evidence="1">
        <text>ATP + protein L-histidine = ADP + protein N-phospho-L-histidine.</text>
        <dbReference type="EC" id="2.7.13.3"/>
    </reaction>
</comment>
<evidence type="ECO:0000256" key="1">
    <source>
        <dbReference type="ARBA" id="ARBA00000085"/>
    </source>
</evidence>
<sequence length="1257" mass="145348">MPRKSIKTHFWWLLIASWVYTLTFVFNNYWSKYASYDSVTESFQKALDNKIKNFNEWSSSPENLKPFFQNNYTLNDLQKLRDAPFDILIYKEFNENNSALENNIDNKEEVLPVFWSTNEVFFDESYLNNLNNLLTYGNGSYHVLKKNYTIDNNSYIVIGLIKIQTKYFIENENLTTHFPGFEGLKNKLEIVDTPTNYVVYDEARQPLFYFKPLVAEPIYVFNILSFIIEIITTLLIFVFITRVFNSLLNTGKLWIGIIALIIGFATISICVLYLNFPINLSKIQSYITENTKISFNIPKVIYVSFLATWIGVILTKKNIYISNRLKAYNKRQKTIISIVIGLLIVALLFFNARQSIKILDSFYNLDIHILTNNASKTVTSFIALFLISTNQILITFALRNIILRIRILNHIRFNFLISVLLLCGLTILVVYSNNTYYYFYIAIWFIISLMLFKNPFSPILAINSFNVLIIVFISASISLFINIIKNQKLSTDVKNTAEVVLQKNDSSIDYSVQISLAGFRKVNWNKIINRGKQNDQTFEHLKDSLRSVHLTGFLKKFDTEIHLFDRNNNNIYVDDNLSFNNINTLYNNQEPSPNFSGLVYYSESFNNYGYIYKQNLYEAQDQNSELSFNGTLFLIIHYKSGSDKVGIPEIFNQISNIKNELPEVYSYAWYKNDTINDIFGYYDFPLTVSKDYFKNGNFHENRNFNSYEYWHKINNNQTLAFSINRNFVIDLISGFAYIFSAFIIIFILLILLANTSNFKHKNIRLKNLSLTIKQKINTSILVILLIVFITIAYFTISFFINQYHNDIVKKLVSKIEELDTNIDREFIRIKENGNEGNLNYSIQKTISNFCKVNDLDANLYDVNGYIQLSTQNVLFAKEIMGPMINPTTWAKFKNNERYRVIADESIGNLKYSSIYQPLKSPDNEIKGYLQLSFYASENIINKEIYGFLIILINVITFIFIISGSIAFWISENITKNFRLIALKMRMVKLGNNNELIEWPNNDEIGILVKQYNRMIVQLENSVKQLAKTERDLAWKEMAKQVAHEIKNPLTPIKLNLQYLNKSITENKPNINELTQKVTTSIIEQIDHLSNIATEFSQFANIGTVFAEEFSLLDVLRQLETLNQVNNGTVNIIEPSKNPILFADKTQINRLFTNLIKNAFEAAQDNQKITITITIVNNEASDTVDIEVKDNGKGVPQELLNKIFSPNFTTKNSGTGLGLAICKAIVESINGNITFTSKLNVGTTFYISLPVKKFEPML</sequence>
<feature type="transmembrane region" description="Helical" evidence="10">
    <location>
        <begin position="413"/>
        <end position="431"/>
    </location>
</feature>
<dbReference type="PRINTS" id="PR00344">
    <property type="entry name" value="BCTRLSENSOR"/>
</dbReference>
<feature type="transmembrane region" description="Helical" evidence="10">
    <location>
        <begin position="218"/>
        <end position="241"/>
    </location>
</feature>
<keyword evidence="9" id="KW-0902">Two-component regulatory system</keyword>
<dbReference type="Proteomes" id="UP001210231">
    <property type="component" value="Unassembled WGS sequence"/>
</dbReference>
<evidence type="ECO:0000256" key="8">
    <source>
        <dbReference type="ARBA" id="ARBA00022840"/>
    </source>
</evidence>
<dbReference type="PROSITE" id="PS50109">
    <property type="entry name" value="HIS_KIN"/>
    <property type="match status" value="1"/>
</dbReference>
<feature type="transmembrane region" description="Helical" evidence="10">
    <location>
        <begin position="944"/>
        <end position="969"/>
    </location>
</feature>
<keyword evidence="10" id="KW-0812">Transmembrane</keyword>
<feature type="transmembrane region" description="Helical" evidence="10">
    <location>
        <begin position="296"/>
        <end position="314"/>
    </location>
</feature>
<gene>
    <name evidence="13" type="ORF">O3P16_03835</name>
</gene>
<feature type="transmembrane region" description="Helical" evidence="10">
    <location>
        <begin position="253"/>
        <end position="276"/>
    </location>
</feature>
<evidence type="ECO:0000259" key="12">
    <source>
        <dbReference type="PROSITE" id="PS50885"/>
    </source>
</evidence>
<keyword evidence="4" id="KW-0597">Phosphoprotein</keyword>
<comment type="subcellular location">
    <subcellularLocation>
        <location evidence="2">Membrane</location>
    </subcellularLocation>
</comment>
<keyword evidence="7 13" id="KW-0418">Kinase</keyword>
<dbReference type="GO" id="GO:0016301">
    <property type="term" value="F:kinase activity"/>
    <property type="evidence" value="ECO:0007669"/>
    <property type="project" value="UniProtKB-KW"/>
</dbReference>
<proteinExistence type="predicted"/>
<comment type="caution">
    <text evidence="13">The sequence shown here is derived from an EMBL/GenBank/DDBJ whole genome shotgun (WGS) entry which is preliminary data.</text>
</comment>
<evidence type="ECO:0000256" key="10">
    <source>
        <dbReference type="SAM" id="Phobius"/>
    </source>
</evidence>
<dbReference type="Gene3D" id="3.30.565.10">
    <property type="entry name" value="Histidine kinase-like ATPase, C-terminal domain"/>
    <property type="match status" value="1"/>
</dbReference>
<keyword evidence="10" id="KW-0472">Membrane</keyword>
<dbReference type="InterPro" id="IPR036890">
    <property type="entry name" value="HATPase_C_sf"/>
</dbReference>
<dbReference type="SUPFAM" id="SSF47384">
    <property type="entry name" value="Homodimeric domain of signal transducing histidine kinase"/>
    <property type="match status" value="1"/>
</dbReference>
<evidence type="ECO:0000256" key="7">
    <source>
        <dbReference type="ARBA" id="ARBA00022777"/>
    </source>
</evidence>
<keyword evidence="10" id="KW-1133">Transmembrane helix</keyword>
<feature type="domain" description="Histidine kinase" evidence="11">
    <location>
        <begin position="1040"/>
        <end position="1252"/>
    </location>
</feature>
<dbReference type="Gene3D" id="6.10.340.10">
    <property type="match status" value="1"/>
</dbReference>
<keyword evidence="14" id="KW-1185">Reference proteome</keyword>
<evidence type="ECO:0000256" key="9">
    <source>
        <dbReference type="ARBA" id="ARBA00023012"/>
    </source>
</evidence>
<evidence type="ECO:0000256" key="6">
    <source>
        <dbReference type="ARBA" id="ARBA00022741"/>
    </source>
</evidence>
<feature type="transmembrane region" description="Helical" evidence="10">
    <location>
        <begin position="465"/>
        <end position="484"/>
    </location>
</feature>
<evidence type="ECO:0000256" key="4">
    <source>
        <dbReference type="ARBA" id="ARBA00022553"/>
    </source>
</evidence>
<evidence type="ECO:0000256" key="2">
    <source>
        <dbReference type="ARBA" id="ARBA00004370"/>
    </source>
</evidence>